<dbReference type="EMBL" id="FNSQ01000005">
    <property type="protein sequence ID" value="SEB35776.1"/>
    <property type="molecule type" value="Genomic_DNA"/>
</dbReference>
<sequence length="162" mass="16859">MAKSTILVLQVVIALALAGSLVVQTVIVPLLWVDLEGEALWGRIALVIIAVLGVLTLQVFAVCVWMLLTKVRRGSLFSPTSFRYVDVIIGAIGAAAALALILAVLLAPGSTAPGVVALICGAALVLAGIALLVVVMKALLRQAIDRDAEARALRSELDTEVI</sequence>
<dbReference type="RefSeq" id="WP_060927928.1">
    <property type="nucleotide sequence ID" value="NZ_FNSQ01000005.1"/>
</dbReference>
<dbReference type="AlphaFoldDB" id="A0A1H4IQ46"/>
<dbReference type="OrthoDB" id="3240470at2"/>
<protein>
    <recommendedName>
        <fullName evidence="4">DUF2975 domain-containing protein</fullName>
    </recommendedName>
</protein>
<dbReference type="Pfam" id="PF11188">
    <property type="entry name" value="DUF2975"/>
    <property type="match status" value="1"/>
</dbReference>
<feature type="transmembrane region" description="Helical" evidence="1">
    <location>
        <begin position="41"/>
        <end position="68"/>
    </location>
</feature>
<evidence type="ECO:0000313" key="2">
    <source>
        <dbReference type="EMBL" id="SEB35776.1"/>
    </source>
</evidence>
<organism evidence="2 3">
    <name type="scientific">Microbacterium hydrocarbonoxydans</name>
    <dbReference type="NCBI Taxonomy" id="273678"/>
    <lineage>
        <taxon>Bacteria</taxon>
        <taxon>Bacillati</taxon>
        <taxon>Actinomycetota</taxon>
        <taxon>Actinomycetes</taxon>
        <taxon>Micrococcales</taxon>
        <taxon>Microbacteriaceae</taxon>
        <taxon>Microbacterium</taxon>
    </lineage>
</organism>
<evidence type="ECO:0000313" key="3">
    <source>
        <dbReference type="Proteomes" id="UP000183750"/>
    </source>
</evidence>
<accession>A0A1H4IQ46</accession>
<reference evidence="3" key="1">
    <citation type="submission" date="2016-10" db="EMBL/GenBank/DDBJ databases">
        <authorList>
            <person name="Varghese N."/>
            <person name="Submissions S."/>
        </authorList>
    </citation>
    <scope>NUCLEOTIDE SEQUENCE [LARGE SCALE GENOMIC DNA]</scope>
    <source>
        <strain evidence="3">DSM 16089</strain>
    </source>
</reference>
<keyword evidence="1" id="KW-0812">Transmembrane</keyword>
<dbReference type="Proteomes" id="UP000183750">
    <property type="component" value="Unassembled WGS sequence"/>
</dbReference>
<keyword evidence="1" id="KW-0472">Membrane</keyword>
<evidence type="ECO:0000256" key="1">
    <source>
        <dbReference type="SAM" id="Phobius"/>
    </source>
</evidence>
<dbReference type="InterPro" id="IPR021354">
    <property type="entry name" value="DUF2975"/>
</dbReference>
<evidence type="ECO:0008006" key="4">
    <source>
        <dbReference type="Google" id="ProtNLM"/>
    </source>
</evidence>
<feature type="transmembrane region" description="Helical" evidence="1">
    <location>
        <begin position="115"/>
        <end position="136"/>
    </location>
</feature>
<keyword evidence="1" id="KW-1133">Transmembrane helix</keyword>
<proteinExistence type="predicted"/>
<keyword evidence="3" id="KW-1185">Reference proteome</keyword>
<feature type="transmembrane region" description="Helical" evidence="1">
    <location>
        <begin position="88"/>
        <end position="109"/>
    </location>
</feature>
<name>A0A1H4IQ46_9MICO</name>
<gene>
    <name evidence="2" type="ORF">SAMN04489807_0100</name>
</gene>